<dbReference type="Pfam" id="PF01435">
    <property type="entry name" value="Peptidase_M48"/>
    <property type="match status" value="1"/>
</dbReference>
<gene>
    <name evidence="14" type="ORF">S01H1_14941</name>
</gene>
<dbReference type="Gene3D" id="3.30.2010.10">
    <property type="entry name" value="Metalloproteases ('zincins'), catalytic domain"/>
    <property type="match status" value="1"/>
</dbReference>
<name>X0RKN8_9ZZZZ</name>
<evidence type="ECO:0000256" key="6">
    <source>
        <dbReference type="ARBA" id="ARBA00022723"/>
    </source>
</evidence>
<dbReference type="PANTHER" id="PTHR43221:SF1">
    <property type="entry name" value="PROTEASE HTPX"/>
    <property type="match status" value="1"/>
</dbReference>
<evidence type="ECO:0000256" key="1">
    <source>
        <dbReference type="ARBA" id="ARBA00001947"/>
    </source>
</evidence>
<keyword evidence="8" id="KW-0862">Zinc</keyword>
<organism evidence="14">
    <name type="scientific">marine sediment metagenome</name>
    <dbReference type="NCBI Taxonomy" id="412755"/>
    <lineage>
        <taxon>unclassified sequences</taxon>
        <taxon>metagenomes</taxon>
        <taxon>ecological metagenomes</taxon>
    </lineage>
</organism>
<keyword evidence="11 12" id="KW-0472">Membrane</keyword>
<feature type="transmembrane region" description="Helical" evidence="12">
    <location>
        <begin position="12"/>
        <end position="31"/>
    </location>
</feature>
<feature type="non-terminal residue" evidence="14">
    <location>
        <position position="308"/>
    </location>
</feature>
<dbReference type="GO" id="GO:0006508">
    <property type="term" value="P:proteolysis"/>
    <property type="evidence" value="ECO:0007669"/>
    <property type="project" value="UniProtKB-KW"/>
</dbReference>
<evidence type="ECO:0000256" key="3">
    <source>
        <dbReference type="ARBA" id="ARBA00022475"/>
    </source>
</evidence>
<comment type="cofactor">
    <cofactor evidence="1">
        <name>Zn(2+)</name>
        <dbReference type="ChEBI" id="CHEBI:29105"/>
    </cofactor>
</comment>
<dbReference type="CDD" id="cd07329">
    <property type="entry name" value="M56_like"/>
    <property type="match status" value="1"/>
</dbReference>
<sequence>MRRIKISRFANASLFFILTFSQIIIVSWISISQIELENSIKIFGFFISINPFANFQFTALLVLLTAGLQIFLLALLVNIVFSNKNMIQIYPEPLYGPAHAPEETPLVEKTIELVTRISKKANIKVNKVFIFRKAVPNAFSLDLFPLPFLRRPYIVLNTNVLEILSDNEIEAVISHELAHIKNGDSLFRLVLSIPRLYINLVYLFIYLQIITGFLNVLFDTLDLALAVERAIFFVLAYAILSVVTKITVRFLYSANHQAEYLGDYFAANLIDSDVLINSLIHLGQRSEAMQVLSKEIEWLYSLRANSGL</sequence>
<dbReference type="EMBL" id="BARS01007791">
    <property type="protein sequence ID" value="GAF69384.1"/>
    <property type="molecule type" value="Genomic_DNA"/>
</dbReference>
<evidence type="ECO:0000256" key="9">
    <source>
        <dbReference type="ARBA" id="ARBA00022989"/>
    </source>
</evidence>
<protein>
    <recommendedName>
        <fullName evidence="13">Peptidase M48 domain-containing protein</fullName>
    </recommendedName>
</protein>
<evidence type="ECO:0000256" key="10">
    <source>
        <dbReference type="ARBA" id="ARBA00023049"/>
    </source>
</evidence>
<reference evidence="14" key="1">
    <citation type="journal article" date="2014" name="Front. Microbiol.">
        <title>High frequency of phylogenetically diverse reductive dehalogenase-homologous genes in deep subseafloor sedimentary metagenomes.</title>
        <authorList>
            <person name="Kawai M."/>
            <person name="Futagami T."/>
            <person name="Toyoda A."/>
            <person name="Takaki Y."/>
            <person name="Nishi S."/>
            <person name="Hori S."/>
            <person name="Arai W."/>
            <person name="Tsubouchi T."/>
            <person name="Morono Y."/>
            <person name="Uchiyama I."/>
            <person name="Ito T."/>
            <person name="Fujiyama A."/>
            <person name="Inagaki F."/>
            <person name="Takami H."/>
        </authorList>
    </citation>
    <scope>NUCLEOTIDE SEQUENCE</scope>
    <source>
        <strain evidence="14">Expedition CK06-06</strain>
    </source>
</reference>
<feature type="transmembrane region" description="Helical" evidence="12">
    <location>
        <begin position="230"/>
        <end position="252"/>
    </location>
</feature>
<dbReference type="PANTHER" id="PTHR43221">
    <property type="entry name" value="PROTEASE HTPX"/>
    <property type="match status" value="1"/>
</dbReference>
<keyword evidence="6" id="KW-0479">Metal-binding</keyword>
<comment type="caution">
    <text evidence="14">The sequence shown here is derived from an EMBL/GenBank/DDBJ whole genome shotgun (WGS) entry which is preliminary data.</text>
</comment>
<accession>X0RKN8</accession>
<keyword evidence="3" id="KW-1003">Cell membrane</keyword>
<feature type="transmembrane region" description="Helical" evidence="12">
    <location>
        <begin position="196"/>
        <end position="218"/>
    </location>
</feature>
<evidence type="ECO:0000256" key="11">
    <source>
        <dbReference type="ARBA" id="ARBA00023136"/>
    </source>
</evidence>
<evidence type="ECO:0000259" key="13">
    <source>
        <dbReference type="Pfam" id="PF01435"/>
    </source>
</evidence>
<evidence type="ECO:0000256" key="12">
    <source>
        <dbReference type="SAM" id="Phobius"/>
    </source>
</evidence>
<evidence type="ECO:0000256" key="5">
    <source>
        <dbReference type="ARBA" id="ARBA00022692"/>
    </source>
</evidence>
<feature type="transmembrane region" description="Helical" evidence="12">
    <location>
        <begin position="57"/>
        <end position="81"/>
    </location>
</feature>
<dbReference type="InterPro" id="IPR050083">
    <property type="entry name" value="HtpX_protease"/>
</dbReference>
<evidence type="ECO:0000256" key="2">
    <source>
        <dbReference type="ARBA" id="ARBA00004651"/>
    </source>
</evidence>
<evidence type="ECO:0000256" key="7">
    <source>
        <dbReference type="ARBA" id="ARBA00022801"/>
    </source>
</evidence>
<dbReference type="GO" id="GO:0004222">
    <property type="term" value="F:metalloendopeptidase activity"/>
    <property type="evidence" value="ECO:0007669"/>
    <property type="project" value="InterPro"/>
</dbReference>
<keyword evidence="7" id="KW-0378">Hydrolase</keyword>
<dbReference type="GO" id="GO:0005886">
    <property type="term" value="C:plasma membrane"/>
    <property type="evidence" value="ECO:0007669"/>
    <property type="project" value="UniProtKB-SubCell"/>
</dbReference>
<keyword evidence="10" id="KW-0482">Metalloprotease</keyword>
<dbReference type="InterPro" id="IPR001915">
    <property type="entry name" value="Peptidase_M48"/>
</dbReference>
<evidence type="ECO:0000256" key="8">
    <source>
        <dbReference type="ARBA" id="ARBA00022833"/>
    </source>
</evidence>
<evidence type="ECO:0000313" key="14">
    <source>
        <dbReference type="EMBL" id="GAF69384.1"/>
    </source>
</evidence>
<keyword evidence="9 12" id="KW-1133">Transmembrane helix</keyword>
<keyword evidence="5 12" id="KW-0812">Transmembrane</keyword>
<dbReference type="GO" id="GO:0046872">
    <property type="term" value="F:metal ion binding"/>
    <property type="evidence" value="ECO:0007669"/>
    <property type="project" value="UniProtKB-KW"/>
</dbReference>
<dbReference type="AlphaFoldDB" id="X0RKN8"/>
<proteinExistence type="predicted"/>
<keyword evidence="4" id="KW-0645">Protease</keyword>
<comment type="subcellular location">
    <subcellularLocation>
        <location evidence="2">Cell membrane</location>
        <topology evidence="2">Multi-pass membrane protein</topology>
    </subcellularLocation>
</comment>
<evidence type="ECO:0000256" key="4">
    <source>
        <dbReference type="ARBA" id="ARBA00022670"/>
    </source>
</evidence>
<feature type="domain" description="Peptidase M48" evidence="13">
    <location>
        <begin position="112"/>
        <end position="272"/>
    </location>
</feature>